<name>A0ABY3N114_9GAMM</name>
<dbReference type="Pfam" id="PF00795">
    <property type="entry name" value="CN_hydrolase"/>
    <property type="match status" value="1"/>
</dbReference>
<dbReference type="PROSITE" id="PS50263">
    <property type="entry name" value="CN_HYDROLASE"/>
    <property type="match status" value="1"/>
</dbReference>
<sequence>MRRALLSKSKCKLKLSAIQLTSAADVASNLATIADTLEKITSATYEEAGNDIQHLVVLPECCLYFGGKESDQLTLAKSTTSTAEHDDKTQHLKVKQRSSSLSLALGALAKKYAVYLVAGTIPILSESEEKFTNSSCIFNPNGELIGQYDKIHLFDVTVSDNTKSYCESRFTQAGDAIKVIKTPLANIGLSVCFDLRFPSLFQQLTQFGADIITIPSAFTKVTGKAHWQTLLQARAIENQVYIIAAGQEGVHENGRETWGHSMIINPWGEIEQIIETGVGYITVDYQPQETTRIRNSMPLKTPFITTLTEAQ</sequence>
<dbReference type="SUPFAM" id="SSF56317">
    <property type="entry name" value="Carbon-nitrogen hydrolase"/>
    <property type="match status" value="1"/>
</dbReference>
<evidence type="ECO:0000313" key="5">
    <source>
        <dbReference type="Proteomes" id="UP000815846"/>
    </source>
</evidence>
<reference evidence="4 5" key="1">
    <citation type="submission" date="2019-08" db="EMBL/GenBank/DDBJ databases">
        <title>Microbe sample from Colwellia echini.</title>
        <authorList>
            <person name="Christiansen L."/>
            <person name="Pathiraja D."/>
            <person name="Schultz-Johansen M."/>
            <person name="Choi I.-G."/>
            <person name="Stougaard P."/>
        </authorList>
    </citation>
    <scope>NUCLEOTIDE SEQUENCE [LARGE SCALE GENOMIC DNA]</scope>
    <source>
        <strain evidence="4 5">A3</strain>
    </source>
</reference>
<dbReference type="InterPro" id="IPR036526">
    <property type="entry name" value="C-N_Hydrolase_sf"/>
</dbReference>
<accession>A0ABY3N114</accession>
<feature type="domain" description="CN hydrolase" evidence="3">
    <location>
        <begin position="13"/>
        <end position="287"/>
    </location>
</feature>
<comment type="caution">
    <text evidence="4">The sequence shown here is derived from an EMBL/GenBank/DDBJ whole genome shotgun (WGS) entry which is preliminary data.</text>
</comment>
<keyword evidence="2" id="KW-0732">Signal</keyword>
<gene>
    <name evidence="4" type="ORF">CWS31_001080</name>
</gene>
<dbReference type="InterPro" id="IPR045254">
    <property type="entry name" value="Nit1/2_C-N_Hydrolase"/>
</dbReference>
<evidence type="ECO:0000259" key="3">
    <source>
        <dbReference type="PROSITE" id="PS50263"/>
    </source>
</evidence>
<protein>
    <submittedName>
        <fullName evidence="4">Carbon-nitrogen hydrolase family protein</fullName>
    </submittedName>
</protein>
<dbReference type="GO" id="GO:0016787">
    <property type="term" value="F:hydrolase activity"/>
    <property type="evidence" value="ECO:0007669"/>
    <property type="project" value="UniProtKB-KW"/>
</dbReference>
<dbReference type="InterPro" id="IPR003010">
    <property type="entry name" value="C-N_Hydrolase"/>
</dbReference>
<dbReference type="Gene3D" id="3.60.110.10">
    <property type="entry name" value="Carbon-nitrogen hydrolase"/>
    <property type="match status" value="1"/>
</dbReference>
<keyword evidence="1 4" id="KW-0378">Hydrolase</keyword>
<keyword evidence="5" id="KW-1185">Reference proteome</keyword>
<organism evidence="4 5">
    <name type="scientific">Colwellia echini</name>
    <dbReference type="NCBI Taxonomy" id="1982103"/>
    <lineage>
        <taxon>Bacteria</taxon>
        <taxon>Pseudomonadati</taxon>
        <taxon>Pseudomonadota</taxon>
        <taxon>Gammaproteobacteria</taxon>
        <taxon>Alteromonadales</taxon>
        <taxon>Colwelliaceae</taxon>
        <taxon>Colwellia</taxon>
    </lineage>
</organism>
<evidence type="ECO:0000313" key="4">
    <source>
        <dbReference type="EMBL" id="TYK67160.1"/>
    </source>
</evidence>
<dbReference type="PANTHER" id="PTHR23088:SF27">
    <property type="entry name" value="DEAMINATED GLUTATHIONE AMIDASE"/>
    <property type="match status" value="1"/>
</dbReference>
<feature type="signal peptide" evidence="2">
    <location>
        <begin position="1"/>
        <end position="23"/>
    </location>
</feature>
<feature type="chain" id="PRO_5047350494" evidence="2">
    <location>
        <begin position="24"/>
        <end position="311"/>
    </location>
</feature>
<proteinExistence type="predicted"/>
<evidence type="ECO:0000256" key="1">
    <source>
        <dbReference type="ARBA" id="ARBA00022801"/>
    </source>
</evidence>
<dbReference type="Proteomes" id="UP000815846">
    <property type="component" value="Unassembled WGS sequence"/>
</dbReference>
<evidence type="ECO:0000256" key="2">
    <source>
        <dbReference type="SAM" id="SignalP"/>
    </source>
</evidence>
<dbReference type="PANTHER" id="PTHR23088">
    <property type="entry name" value="NITRILASE-RELATED"/>
    <property type="match status" value="1"/>
</dbReference>
<dbReference type="EMBL" id="PJAI02000001">
    <property type="protein sequence ID" value="TYK67160.1"/>
    <property type="molecule type" value="Genomic_DNA"/>
</dbReference>
<dbReference type="CDD" id="cd07572">
    <property type="entry name" value="nit"/>
    <property type="match status" value="1"/>
</dbReference>